<evidence type="ECO:0000259" key="6">
    <source>
        <dbReference type="Pfam" id="PF01029"/>
    </source>
</evidence>
<keyword evidence="5" id="KW-0804">Transcription</keyword>
<dbReference type="GO" id="GO:0006353">
    <property type="term" value="P:DNA-templated transcription termination"/>
    <property type="evidence" value="ECO:0007669"/>
    <property type="project" value="InterPro"/>
</dbReference>
<dbReference type="PANTHER" id="PTHR11078">
    <property type="entry name" value="N UTILIZATION SUBSTANCE PROTEIN B-RELATED"/>
    <property type="match status" value="1"/>
</dbReference>
<feature type="domain" description="NusB/RsmB/TIM44" evidence="6">
    <location>
        <begin position="200"/>
        <end position="293"/>
    </location>
</feature>
<comment type="similarity">
    <text evidence="1">Belongs to the NusB family.</text>
</comment>
<dbReference type="RefSeq" id="WP_025838582.1">
    <property type="nucleotide sequence ID" value="NZ_CALTZT010000045.1"/>
</dbReference>
<name>A0A1T4JXL5_PORCN</name>
<reference evidence="7 8" key="1">
    <citation type="submission" date="2017-02" db="EMBL/GenBank/DDBJ databases">
        <authorList>
            <person name="Peterson S.W."/>
        </authorList>
    </citation>
    <scope>NUCLEOTIDE SEQUENCE [LARGE SCALE GENOMIC DNA]</scope>
    <source>
        <strain evidence="7 8">ATCC 700135</strain>
    </source>
</reference>
<gene>
    <name evidence="7" type="ORF">SAMN02745205_00419</name>
</gene>
<protein>
    <submittedName>
        <fullName evidence="7">NusB antitermination factor</fullName>
    </submittedName>
</protein>
<accession>A0A1T4JXL5</accession>
<dbReference type="PANTHER" id="PTHR11078:SF3">
    <property type="entry name" value="ANTITERMINATION NUSB DOMAIN-CONTAINING PROTEIN"/>
    <property type="match status" value="1"/>
</dbReference>
<dbReference type="Proteomes" id="UP000189956">
    <property type="component" value="Unassembled WGS sequence"/>
</dbReference>
<keyword evidence="2" id="KW-0889">Transcription antitermination</keyword>
<dbReference type="Gene3D" id="1.10.940.10">
    <property type="entry name" value="NusB-like"/>
    <property type="match status" value="1"/>
</dbReference>
<keyword evidence="3" id="KW-0694">RNA-binding</keyword>
<evidence type="ECO:0000256" key="5">
    <source>
        <dbReference type="ARBA" id="ARBA00023163"/>
    </source>
</evidence>
<evidence type="ECO:0000313" key="8">
    <source>
        <dbReference type="Proteomes" id="UP000189956"/>
    </source>
</evidence>
<organism evidence="7 8">
    <name type="scientific">Porphyromonas cangingivalis</name>
    <dbReference type="NCBI Taxonomy" id="36874"/>
    <lineage>
        <taxon>Bacteria</taxon>
        <taxon>Pseudomonadati</taxon>
        <taxon>Bacteroidota</taxon>
        <taxon>Bacteroidia</taxon>
        <taxon>Bacteroidales</taxon>
        <taxon>Porphyromonadaceae</taxon>
        <taxon>Porphyromonas</taxon>
    </lineage>
</organism>
<dbReference type="EMBL" id="FUWL01000004">
    <property type="protein sequence ID" value="SJZ34837.1"/>
    <property type="molecule type" value="Genomic_DNA"/>
</dbReference>
<keyword evidence="4" id="KW-0805">Transcription regulation</keyword>
<dbReference type="InterPro" id="IPR011605">
    <property type="entry name" value="NusB_fam"/>
</dbReference>
<sequence length="306" mass="35534">MINRLLIRIKVLQILYNFYHDCGMTSTQALSTLRLALDKSYQLYIHMCGLPIQVGRVARKRLEREISKIAPDAQTVEVLRGLADNALIRYIESDEDFMGMYDTYAFDRDDMEEYLNKVMGLVVAKGVALTVEERDNLDAVRQYWKPIYRTHIQASEDYRQCLENTSVYLNDDIDIVYTFVVKVFNGMSEDKPFSAFVKPKYMSDAEESFGTELLAKAMKNKDEYRDLISTYFKNWDRERVSEMDFIILQLAITEAIAFPSIATRVTINEYLNLARYYSSPNSTTFINGILHEMIAQLKREGRILGE</sequence>
<dbReference type="SUPFAM" id="SSF48013">
    <property type="entry name" value="NusB-like"/>
    <property type="match status" value="1"/>
</dbReference>
<dbReference type="AlphaFoldDB" id="A0A1T4JXL5"/>
<evidence type="ECO:0000256" key="1">
    <source>
        <dbReference type="ARBA" id="ARBA00005952"/>
    </source>
</evidence>
<dbReference type="GO" id="GO:0005829">
    <property type="term" value="C:cytosol"/>
    <property type="evidence" value="ECO:0007669"/>
    <property type="project" value="TreeGrafter"/>
</dbReference>
<dbReference type="InterPro" id="IPR035926">
    <property type="entry name" value="NusB-like_sf"/>
</dbReference>
<dbReference type="GO" id="GO:0003723">
    <property type="term" value="F:RNA binding"/>
    <property type="evidence" value="ECO:0007669"/>
    <property type="project" value="UniProtKB-KW"/>
</dbReference>
<evidence type="ECO:0000313" key="7">
    <source>
        <dbReference type="EMBL" id="SJZ34837.1"/>
    </source>
</evidence>
<proteinExistence type="inferred from homology"/>
<dbReference type="InterPro" id="IPR006027">
    <property type="entry name" value="NusB_RsmB_TIM44"/>
</dbReference>
<dbReference type="Pfam" id="PF01029">
    <property type="entry name" value="NusB"/>
    <property type="match status" value="1"/>
</dbReference>
<evidence type="ECO:0000256" key="4">
    <source>
        <dbReference type="ARBA" id="ARBA00023015"/>
    </source>
</evidence>
<evidence type="ECO:0000256" key="3">
    <source>
        <dbReference type="ARBA" id="ARBA00022884"/>
    </source>
</evidence>
<evidence type="ECO:0000256" key="2">
    <source>
        <dbReference type="ARBA" id="ARBA00022814"/>
    </source>
</evidence>
<dbReference type="GO" id="GO:0031564">
    <property type="term" value="P:transcription antitermination"/>
    <property type="evidence" value="ECO:0007669"/>
    <property type="project" value="UniProtKB-KW"/>
</dbReference>